<evidence type="ECO:0000256" key="1">
    <source>
        <dbReference type="SAM" id="MobiDB-lite"/>
    </source>
</evidence>
<dbReference type="AlphaFoldDB" id="A0A4U6XSL0"/>
<evidence type="ECO:0000259" key="2">
    <source>
        <dbReference type="Pfam" id="PF06985"/>
    </source>
</evidence>
<evidence type="ECO:0000313" key="3">
    <source>
        <dbReference type="EMBL" id="TKW58821.1"/>
    </source>
</evidence>
<dbReference type="InterPro" id="IPR010730">
    <property type="entry name" value="HET"/>
</dbReference>
<name>A0A4U6XSL0_9PEZI</name>
<dbReference type="STRING" id="1306861.A0A4U6XSL0"/>
<organism evidence="3 4">
    <name type="scientific">Colletotrichum tanaceti</name>
    <dbReference type="NCBI Taxonomy" id="1306861"/>
    <lineage>
        <taxon>Eukaryota</taxon>
        <taxon>Fungi</taxon>
        <taxon>Dikarya</taxon>
        <taxon>Ascomycota</taxon>
        <taxon>Pezizomycotina</taxon>
        <taxon>Sordariomycetes</taxon>
        <taxon>Hypocreomycetidae</taxon>
        <taxon>Glomerellales</taxon>
        <taxon>Glomerellaceae</taxon>
        <taxon>Colletotrichum</taxon>
        <taxon>Colletotrichum destructivum species complex</taxon>
    </lineage>
</organism>
<dbReference type="PANTHER" id="PTHR33112:SF16">
    <property type="entry name" value="HETEROKARYON INCOMPATIBILITY DOMAIN-CONTAINING PROTEIN"/>
    <property type="match status" value="1"/>
</dbReference>
<sequence>MPPRRQHHGPNHWPKQDQQYRVLYFTGDGPAVTQQLRGQPRRGARPQLSRAPRKPKTAHARYTSRTEWASASPLGNPGVSRTVCALSYCWGNVEAHRTTRGTLKSHLGSIPCEKLPRTLSEAIHVTRELGIPYLWIDSLCIIQEDEQDWKKEAAQMGAVYSDAHVVITAAALDTSHGGLFRDRDEASVRPVLLTASSPPAPRSKSRRYVVPSGGDWEAASYSPITNRAWPLQEDILGARILSFRADQLSWACLSMMATEVDPDGAVSERDRSSAAKRAERQSIRLRSLRGVLPGPTSHTSTQENRPASVRERDVRFQVWEKVVQQYSSRAITMQTDRIPVILGVGRRLEANLHDSFVAGIWRGAYCLRSLGWQAEAPGDLVAHYPSWSWASTTSRVSYSMLSGPGAGEATVDYQASVVHFDGPLSED</sequence>
<accession>A0A4U6XSL0</accession>
<evidence type="ECO:0000313" key="4">
    <source>
        <dbReference type="Proteomes" id="UP000310108"/>
    </source>
</evidence>
<dbReference type="PANTHER" id="PTHR33112">
    <property type="entry name" value="DOMAIN PROTEIN, PUTATIVE-RELATED"/>
    <property type="match status" value="1"/>
</dbReference>
<comment type="caution">
    <text evidence="3">The sequence shown here is derived from an EMBL/GenBank/DDBJ whole genome shotgun (WGS) entry which is preliminary data.</text>
</comment>
<feature type="region of interest" description="Disordered" evidence="1">
    <location>
        <begin position="28"/>
        <end position="73"/>
    </location>
</feature>
<feature type="compositionally biased region" description="Polar residues" evidence="1">
    <location>
        <begin position="296"/>
        <end position="305"/>
    </location>
</feature>
<protein>
    <recommendedName>
        <fullName evidence="2">Heterokaryon incompatibility domain-containing protein</fullName>
    </recommendedName>
</protein>
<gene>
    <name evidence="3" type="ORF">CTA1_8636</name>
</gene>
<feature type="domain" description="Heterokaryon incompatibility" evidence="2">
    <location>
        <begin position="85"/>
        <end position="233"/>
    </location>
</feature>
<keyword evidence="4" id="KW-1185">Reference proteome</keyword>
<dbReference type="Pfam" id="PF06985">
    <property type="entry name" value="HET"/>
    <property type="match status" value="1"/>
</dbReference>
<reference evidence="3 4" key="1">
    <citation type="journal article" date="2019" name="PLoS ONE">
        <title>Comparative genome analysis indicates high evolutionary potential of pathogenicity genes in Colletotrichum tanaceti.</title>
        <authorList>
            <person name="Lelwala R.V."/>
            <person name="Korhonen P.K."/>
            <person name="Young N.D."/>
            <person name="Scott J.B."/>
            <person name="Ades P.A."/>
            <person name="Gasser R.B."/>
            <person name="Taylor P.W.J."/>
        </authorList>
    </citation>
    <scope>NUCLEOTIDE SEQUENCE [LARGE SCALE GENOMIC DNA]</scope>
    <source>
        <strain evidence="3">BRIP57314</strain>
    </source>
</reference>
<dbReference type="EMBL" id="PJEX01000018">
    <property type="protein sequence ID" value="TKW58821.1"/>
    <property type="molecule type" value="Genomic_DNA"/>
</dbReference>
<dbReference type="Proteomes" id="UP000310108">
    <property type="component" value="Unassembled WGS sequence"/>
</dbReference>
<proteinExistence type="predicted"/>
<feature type="region of interest" description="Disordered" evidence="1">
    <location>
        <begin position="290"/>
        <end position="309"/>
    </location>
</feature>